<reference evidence="4 5" key="1">
    <citation type="journal article" date="2018" name="Sci. Rep.">
        <title>Genome sequence of the cauliflower mushroom Sparassis crispa (Hanabiratake) and its association with beneficial usage.</title>
        <authorList>
            <person name="Kiyama R."/>
            <person name="Furutani Y."/>
            <person name="Kawaguchi K."/>
            <person name="Nakanishi T."/>
        </authorList>
    </citation>
    <scope>NUCLEOTIDE SEQUENCE [LARGE SCALE GENOMIC DNA]</scope>
</reference>
<keyword evidence="1" id="KW-0808">Transferase</keyword>
<evidence type="ECO:0000256" key="1">
    <source>
        <dbReference type="ARBA" id="ARBA00022679"/>
    </source>
</evidence>
<evidence type="ECO:0000259" key="3">
    <source>
        <dbReference type="Pfam" id="PF13847"/>
    </source>
</evidence>
<proteinExistence type="inferred from homology"/>
<dbReference type="InterPro" id="IPR050447">
    <property type="entry name" value="Erg6_SMT_methyltransf"/>
</dbReference>
<dbReference type="GO" id="GO:0016126">
    <property type="term" value="P:sterol biosynthetic process"/>
    <property type="evidence" value="ECO:0007669"/>
    <property type="project" value="TreeGrafter"/>
</dbReference>
<comment type="similarity">
    <text evidence="2">Belongs to the class I-like SAM-binding methyltransferase superfamily. Erg6/SMT family.</text>
</comment>
<accession>A0A401GA09</accession>
<dbReference type="CDD" id="cd02440">
    <property type="entry name" value="AdoMet_MTases"/>
    <property type="match status" value="1"/>
</dbReference>
<dbReference type="RefSeq" id="XP_027609904.1">
    <property type="nucleotide sequence ID" value="XM_027754103.1"/>
</dbReference>
<dbReference type="PANTHER" id="PTHR44068">
    <property type="entry name" value="ZGC:194242"/>
    <property type="match status" value="1"/>
</dbReference>
<dbReference type="GO" id="GO:0005783">
    <property type="term" value="C:endoplasmic reticulum"/>
    <property type="evidence" value="ECO:0007669"/>
    <property type="project" value="TreeGrafter"/>
</dbReference>
<gene>
    <name evidence="4" type="ORF">SCP_0201880</name>
</gene>
<dbReference type="Gene3D" id="3.40.50.150">
    <property type="entry name" value="Vaccinia Virus protein VP39"/>
    <property type="match status" value="1"/>
</dbReference>
<dbReference type="STRING" id="139825.A0A401GA09"/>
<dbReference type="InterPro" id="IPR029063">
    <property type="entry name" value="SAM-dependent_MTases_sf"/>
</dbReference>
<dbReference type="InterPro" id="IPR025714">
    <property type="entry name" value="Methyltranfer_dom"/>
</dbReference>
<dbReference type="Proteomes" id="UP000287166">
    <property type="component" value="Unassembled WGS sequence"/>
</dbReference>
<sequence length="263" mass="29344">MQLPVRRGMRVLEIGCGTGGRARELAHFSDVKVVGVDADSSNIELARICTENAQLSHRVSFTQASMETLCAVFEDNTFDAVFSVESITNSAHFDVICSQVRRILKPGGKFAFYRWCMSDTWDAARMDHRQIYQQLGEAIFSHGQPLRVQSIENTNAALGLAGFSLCHSEDLARRIDDVPWYHTLEELEHGHLDEGLSWAWWNEGPDAGPATQAQARNQSLDFAIRTILKAGRQGLLTPMALFVVQKNSDIQPLSHAAMSNKRE</sequence>
<evidence type="ECO:0000313" key="4">
    <source>
        <dbReference type="EMBL" id="GBE78991.1"/>
    </source>
</evidence>
<evidence type="ECO:0000313" key="5">
    <source>
        <dbReference type="Proteomes" id="UP000287166"/>
    </source>
</evidence>
<dbReference type="GO" id="GO:0003838">
    <property type="term" value="F:sterol 24-C-methyltransferase activity"/>
    <property type="evidence" value="ECO:0007669"/>
    <property type="project" value="TreeGrafter"/>
</dbReference>
<dbReference type="PANTHER" id="PTHR44068:SF1">
    <property type="entry name" value="HYPOTHETICAL LOC100005854"/>
    <property type="match status" value="1"/>
</dbReference>
<evidence type="ECO:0000256" key="2">
    <source>
        <dbReference type="ARBA" id="ARBA00038188"/>
    </source>
</evidence>
<comment type="caution">
    <text evidence="4">The sequence shown here is derived from an EMBL/GenBank/DDBJ whole genome shotgun (WGS) entry which is preliminary data.</text>
</comment>
<dbReference type="OrthoDB" id="4310724at2759"/>
<protein>
    <recommendedName>
        <fullName evidence="3">Methyltransferase domain-containing protein</fullName>
    </recommendedName>
</protein>
<keyword evidence="5" id="KW-1185">Reference proteome</keyword>
<dbReference type="InParanoid" id="A0A401GA09"/>
<dbReference type="GeneID" id="38775908"/>
<feature type="domain" description="Methyltransferase" evidence="3">
    <location>
        <begin position="7"/>
        <end position="119"/>
    </location>
</feature>
<organism evidence="4 5">
    <name type="scientific">Sparassis crispa</name>
    <dbReference type="NCBI Taxonomy" id="139825"/>
    <lineage>
        <taxon>Eukaryota</taxon>
        <taxon>Fungi</taxon>
        <taxon>Dikarya</taxon>
        <taxon>Basidiomycota</taxon>
        <taxon>Agaricomycotina</taxon>
        <taxon>Agaricomycetes</taxon>
        <taxon>Polyporales</taxon>
        <taxon>Sparassidaceae</taxon>
        <taxon>Sparassis</taxon>
    </lineage>
</organism>
<dbReference type="Pfam" id="PF13847">
    <property type="entry name" value="Methyltransf_31"/>
    <property type="match status" value="1"/>
</dbReference>
<dbReference type="SUPFAM" id="SSF53335">
    <property type="entry name" value="S-adenosyl-L-methionine-dependent methyltransferases"/>
    <property type="match status" value="1"/>
</dbReference>
<dbReference type="AlphaFoldDB" id="A0A401GA09"/>
<name>A0A401GA09_9APHY</name>
<dbReference type="EMBL" id="BFAD01000002">
    <property type="protein sequence ID" value="GBE78991.1"/>
    <property type="molecule type" value="Genomic_DNA"/>
</dbReference>